<evidence type="ECO:0000313" key="3">
    <source>
        <dbReference type="Proteomes" id="UP000824267"/>
    </source>
</evidence>
<name>A0A9D1RG78_9BACT</name>
<protein>
    <submittedName>
        <fullName evidence="2">DUF1566 domain-containing protein</fullName>
    </submittedName>
</protein>
<comment type="caution">
    <text evidence="2">The sequence shown here is derived from an EMBL/GenBank/DDBJ whole genome shotgun (WGS) entry which is preliminary data.</text>
</comment>
<feature type="chain" id="PRO_5039389360" evidence="1">
    <location>
        <begin position="20"/>
        <end position="266"/>
    </location>
</feature>
<proteinExistence type="predicted"/>
<accession>A0A9D1RG78</accession>
<evidence type="ECO:0000313" key="2">
    <source>
        <dbReference type="EMBL" id="HIW87528.1"/>
    </source>
</evidence>
<keyword evidence="1" id="KW-0732">Signal</keyword>
<organism evidence="2 3">
    <name type="scientific">Candidatus Onthomorpha intestinigallinarum</name>
    <dbReference type="NCBI Taxonomy" id="2840880"/>
    <lineage>
        <taxon>Bacteria</taxon>
        <taxon>Pseudomonadati</taxon>
        <taxon>Bacteroidota</taxon>
        <taxon>Bacteroidia</taxon>
        <taxon>Bacteroidales</taxon>
        <taxon>Candidatus Onthomorpha</taxon>
    </lineage>
</organism>
<dbReference type="AlphaFoldDB" id="A0A9D1RG78"/>
<reference evidence="2" key="2">
    <citation type="submission" date="2021-04" db="EMBL/GenBank/DDBJ databases">
        <authorList>
            <person name="Gilroy R."/>
        </authorList>
    </citation>
    <scope>NUCLEOTIDE SEQUENCE</scope>
    <source>
        <strain evidence="2">Gambia16-930</strain>
    </source>
</reference>
<sequence>MKKVFLCVIFATLAFTLNAQVKVAVMDFKAGVGVSNSDVAGISAIFSTYFSPSSCTLVERTQVNRVIIEQGFQQSYLTNQEMVRIGQILNVQKIVVGDINIIGGQYNIDVRVVDVETGNVDYKDGETWARTASYRDVMKRLAERLSSQIRYVQPVYDQKSPVITLFGYLKIYPEDLGAFETYPHQVVNSINSQAVYGYNTWRLPTKEEFEMMMDNWDEVRSTMVGYGRGNYYIYYYTEGGQIKIMSEGKAYGKPRVRLVTTGQPVR</sequence>
<dbReference type="Proteomes" id="UP000824267">
    <property type="component" value="Unassembled WGS sequence"/>
</dbReference>
<gene>
    <name evidence="2" type="ORF">IAC47_04550</name>
</gene>
<evidence type="ECO:0000256" key="1">
    <source>
        <dbReference type="SAM" id="SignalP"/>
    </source>
</evidence>
<feature type="signal peptide" evidence="1">
    <location>
        <begin position="1"/>
        <end position="19"/>
    </location>
</feature>
<dbReference type="EMBL" id="DXGG01000144">
    <property type="protein sequence ID" value="HIW87528.1"/>
    <property type="molecule type" value="Genomic_DNA"/>
</dbReference>
<reference evidence="2" key="1">
    <citation type="journal article" date="2021" name="PeerJ">
        <title>Extensive microbial diversity within the chicken gut microbiome revealed by metagenomics and culture.</title>
        <authorList>
            <person name="Gilroy R."/>
            <person name="Ravi A."/>
            <person name="Getino M."/>
            <person name="Pursley I."/>
            <person name="Horton D.L."/>
            <person name="Alikhan N.F."/>
            <person name="Baker D."/>
            <person name="Gharbi K."/>
            <person name="Hall N."/>
            <person name="Watson M."/>
            <person name="Adriaenssens E.M."/>
            <person name="Foster-Nyarko E."/>
            <person name="Jarju S."/>
            <person name="Secka A."/>
            <person name="Antonio M."/>
            <person name="Oren A."/>
            <person name="Chaudhuri R.R."/>
            <person name="La Ragione R."/>
            <person name="Hildebrand F."/>
            <person name="Pallen M.J."/>
        </authorList>
    </citation>
    <scope>NUCLEOTIDE SEQUENCE</scope>
    <source>
        <strain evidence="2">Gambia16-930</strain>
    </source>
</reference>
<dbReference type="Gene3D" id="3.40.50.10610">
    <property type="entry name" value="ABC-type transport auxiliary lipoprotein component"/>
    <property type="match status" value="1"/>
</dbReference>